<dbReference type="AlphaFoldDB" id="A0A6P7G1Q4"/>
<dbReference type="GO" id="GO:0140673">
    <property type="term" value="P:transcription elongation-coupled chromatin remodeling"/>
    <property type="evidence" value="ECO:0007669"/>
    <property type="project" value="TreeGrafter"/>
</dbReference>
<dbReference type="RefSeq" id="XP_028138978.1">
    <property type="nucleotide sequence ID" value="XM_028283177.1"/>
</dbReference>
<dbReference type="InterPro" id="IPR029154">
    <property type="entry name" value="HIBADH-like_NADP-bd"/>
</dbReference>
<evidence type="ECO:0000256" key="4">
    <source>
        <dbReference type="ARBA" id="ARBA00030287"/>
    </source>
</evidence>
<dbReference type="Pfam" id="PF14833">
    <property type="entry name" value="NAD_binding_11"/>
    <property type="match status" value="1"/>
</dbReference>
<accession>A0A6P7G1Q4</accession>
<evidence type="ECO:0000256" key="5">
    <source>
        <dbReference type="ARBA" id="ARBA00034140"/>
    </source>
</evidence>
<dbReference type="SMART" id="SM00293">
    <property type="entry name" value="PWWP"/>
    <property type="match status" value="3"/>
</dbReference>
<dbReference type="Gene3D" id="2.30.30.140">
    <property type="match status" value="4"/>
</dbReference>
<feature type="compositionally biased region" description="Basic and acidic residues" evidence="6">
    <location>
        <begin position="349"/>
        <end position="358"/>
    </location>
</feature>
<proteinExistence type="inferred from homology"/>
<dbReference type="GO" id="GO:0050661">
    <property type="term" value="F:NADP binding"/>
    <property type="evidence" value="ECO:0007669"/>
    <property type="project" value="InterPro"/>
</dbReference>
<dbReference type="InterPro" id="IPR006115">
    <property type="entry name" value="6PGDH_NADP-bd"/>
</dbReference>
<sequence>MEFHTQQLVWAELADRPRWPGVIIDENEVGAERPASETNKEYVPIHLLAQSENMWIDQDLLLLYEANREQYHKGSEDPAFLKAVEEADEHLQKQKEDTQYIIAIKSKETKVKDEGEPEALVVDEKEKEKTEKETDYVGKDITDIFSSASKTEENISMCEEDSKNNVTSDINKDFHVQQIVWAKMMGHPHWPAVIIKEEDINAKRPSKKSNKVHYPVQFLGENTNGWIVDTYICPYEENKQKYCKGSKNQLFSKAISAADEYVRKQKGDPEYQVPIKLSKKRKKEESPAVTKKARKQDNGESPVVDKKNGDSSSKKSKKSLNGQTSVVAEKSGESSAKKSKKNLNGVSNKVEESNKNDMDTEINENGFDFFGIADIDKQFAVQELVWAKMMGHPYWPAVIIEESEVNTARPPKIHKQFYPVQFLGEYANAWVESKFICPYTENKDKYYECSKNQLFLQALDEADEYEEKRKEDSKYRIKIKQATDRYDQGDGNRPKKRRIKEEKSSDGDVTSSPNKKENAEDDNADNNMEYTEQQIVWAKMVGHPHWPAVIISEVEVDAAMPSSKSNKQYYPVVFLGDFTHAWVEKSHIHPYEKNIEKYSKSSKTQFFAQALGQANEHLRKQKEDSEYKIAFERSPKKRSGDTARRSKSSPKKVERSPKKINILVPPLTGEAFSKKTADKLKIGVVGTGMIGAEIVKVLVEAGYTVNMWNRTLAKCKQLEKELGKGEHLSVLLTARNVLVKSDVVFMCISDRQATKQMVENEFEASIDTENLLKSKGILMMTSIDTNESKEINDSITKKGGKYLELALQGGSEESSKESRVLLTAGDEALFHHCHPYFKAIDCTPLYFGSTIGNAIRINLAMQMIKGVSMAALSEAFNVVERCGIEKDKLIQIFNMSDIASPYLKSKTDFIDQNSFNSVQQPLKHMQNDLKMILDMADSVDHALPLANTANEIYKECIRENFGDYDVSAVYLKNKRKYF</sequence>
<evidence type="ECO:0000256" key="1">
    <source>
        <dbReference type="ARBA" id="ARBA00004286"/>
    </source>
</evidence>
<evidence type="ECO:0000259" key="7">
    <source>
        <dbReference type="PROSITE" id="PS50812"/>
    </source>
</evidence>
<dbReference type="InterPro" id="IPR000313">
    <property type="entry name" value="PWWP_dom"/>
</dbReference>
<organism evidence="8">
    <name type="scientific">Diabrotica virgifera virgifera</name>
    <name type="common">western corn rootworm</name>
    <dbReference type="NCBI Taxonomy" id="50390"/>
    <lineage>
        <taxon>Eukaryota</taxon>
        <taxon>Metazoa</taxon>
        <taxon>Ecdysozoa</taxon>
        <taxon>Arthropoda</taxon>
        <taxon>Hexapoda</taxon>
        <taxon>Insecta</taxon>
        <taxon>Pterygota</taxon>
        <taxon>Neoptera</taxon>
        <taxon>Endopterygota</taxon>
        <taxon>Coleoptera</taxon>
        <taxon>Polyphaga</taxon>
        <taxon>Cucujiformia</taxon>
        <taxon>Chrysomeloidea</taxon>
        <taxon>Chrysomelidae</taxon>
        <taxon>Galerucinae</taxon>
        <taxon>Diabroticina</taxon>
        <taxon>Diabroticites</taxon>
        <taxon>Diabrotica</taxon>
    </lineage>
</organism>
<dbReference type="InterPro" id="IPR036291">
    <property type="entry name" value="NAD(P)-bd_dom_sf"/>
</dbReference>
<dbReference type="InterPro" id="IPR051265">
    <property type="entry name" value="HIBADH-related_NP60_sf"/>
</dbReference>
<feature type="region of interest" description="Disordered" evidence="6">
    <location>
        <begin position="272"/>
        <end position="358"/>
    </location>
</feature>
<reference evidence="8 9" key="1">
    <citation type="submission" date="2025-04" db="UniProtKB">
        <authorList>
            <consortium name="RefSeq"/>
        </authorList>
    </citation>
    <scope>IDENTIFICATION</scope>
    <source>
        <tissue evidence="8 9">Whole insect</tissue>
    </source>
</reference>
<evidence type="ECO:0000313" key="9">
    <source>
        <dbReference type="RefSeq" id="XP_028138979.1"/>
    </source>
</evidence>
<dbReference type="SUPFAM" id="SSF63748">
    <property type="entry name" value="Tudor/PWWP/MBT"/>
    <property type="match status" value="4"/>
</dbReference>
<keyword evidence="3" id="KW-0158">Chromosome</keyword>
<dbReference type="KEGG" id="dvv:114333319"/>
<feature type="compositionally biased region" description="Basic and acidic residues" evidence="6">
    <location>
        <begin position="480"/>
        <end position="506"/>
    </location>
</feature>
<feature type="compositionally biased region" description="Basic and acidic residues" evidence="6">
    <location>
        <begin position="631"/>
        <end position="644"/>
    </location>
</feature>
<evidence type="ECO:0000313" key="8">
    <source>
        <dbReference type="RefSeq" id="XP_028138978.1"/>
    </source>
</evidence>
<dbReference type="GO" id="GO:0003677">
    <property type="term" value="F:DNA binding"/>
    <property type="evidence" value="ECO:0007669"/>
    <property type="project" value="TreeGrafter"/>
</dbReference>
<dbReference type="Gene3D" id="1.10.1040.10">
    <property type="entry name" value="N-(1-d-carboxylethyl)-l-norvaline Dehydrogenase, domain 2"/>
    <property type="match status" value="1"/>
</dbReference>
<dbReference type="GO" id="GO:0031491">
    <property type="term" value="F:nucleosome binding"/>
    <property type="evidence" value="ECO:0007669"/>
    <property type="project" value="TreeGrafter"/>
</dbReference>
<dbReference type="PROSITE" id="PS50812">
    <property type="entry name" value="PWWP"/>
    <property type="match status" value="4"/>
</dbReference>
<protein>
    <recommendedName>
        <fullName evidence="5">Cytokine-like nuclear factor N-PAC</fullName>
    </recommendedName>
    <alternativeName>
        <fullName evidence="4">Glyoxylate reductase 1 homolog</fullName>
    </alternativeName>
</protein>
<dbReference type="GO" id="GO:0000785">
    <property type="term" value="C:chromatin"/>
    <property type="evidence" value="ECO:0007669"/>
    <property type="project" value="TreeGrafter"/>
</dbReference>
<dbReference type="OrthoDB" id="21615at2759"/>
<dbReference type="GO" id="GO:0051287">
    <property type="term" value="F:NAD binding"/>
    <property type="evidence" value="ECO:0007669"/>
    <property type="project" value="InterPro"/>
</dbReference>
<feature type="compositionally biased region" description="Basic and acidic residues" evidence="6">
    <location>
        <begin position="295"/>
        <end position="313"/>
    </location>
</feature>
<dbReference type="Pfam" id="PF03446">
    <property type="entry name" value="NAD_binding_2"/>
    <property type="match status" value="1"/>
</dbReference>
<feature type="domain" description="PWWP" evidence="7">
    <location>
        <begin position="381"/>
        <end position="442"/>
    </location>
</feature>
<dbReference type="CDD" id="cd05162">
    <property type="entry name" value="PWWP"/>
    <property type="match status" value="4"/>
</dbReference>
<dbReference type="RefSeq" id="XP_028138979.1">
    <property type="nucleotide sequence ID" value="XM_028283178.1"/>
</dbReference>
<dbReference type="InterPro" id="IPR008927">
    <property type="entry name" value="6-PGluconate_DH-like_C_sf"/>
</dbReference>
<evidence type="ECO:0000256" key="6">
    <source>
        <dbReference type="SAM" id="MobiDB-lite"/>
    </source>
</evidence>
<comment type="subcellular location">
    <subcellularLocation>
        <location evidence="1">Chromosome</location>
    </subcellularLocation>
</comment>
<dbReference type="PANTHER" id="PTHR43580:SF2">
    <property type="entry name" value="CYTOKINE-LIKE NUCLEAR FACTOR N-PAC"/>
    <property type="match status" value="1"/>
</dbReference>
<evidence type="ECO:0000256" key="2">
    <source>
        <dbReference type="ARBA" id="ARBA00007598"/>
    </source>
</evidence>
<comment type="similarity">
    <text evidence="2">Belongs to the HIBADH-related family. NP60 subfamily.</text>
</comment>
<dbReference type="SUPFAM" id="SSF48179">
    <property type="entry name" value="6-phosphogluconate dehydrogenase C-terminal domain-like"/>
    <property type="match status" value="1"/>
</dbReference>
<dbReference type="SUPFAM" id="SSF51735">
    <property type="entry name" value="NAD(P)-binding Rossmann-fold domains"/>
    <property type="match status" value="1"/>
</dbReference>
<dbReference type="InterPro" id="IPR013328">
    <property type="entry name" value="6PGD_dom2"/>
</dbReference>
<feature type="domain" description="PWWP" evidence="7">
    <location>
        <begin position="532"/>
        <end position="594"/>
    </location>
</feature>
<dbReference type="Gene3D" id="3.40.50.720">
    <property type="entry name" value="NAD(P)-binding Rossmann-like Domain"/>
    <property type="match status" value="1"/>
</dbReference>
<evidence type="ECO:0000256" key="3">
    <source>
        <dbReference type="ARBA" id="ARBA00022454"/>
    </source>
</evidence>
<gene>
    <name evidence="8 9" type="primary">LOC114333319</name>
</gene>
<feature type="domain" description="PWWP" evidence="7">
    <location>
        <begin position="5"/>
        <end position="67"/>
    </location>
</feature>
<feature type="region of interest" description="Disordered" evidence="6">
    <location>
        <begin position="631"/>
        <end position="656"/>
    </location>
</feature>
<name>A0A6P7G1Q4_DIAVI</name>
<feature type="region of interest" description="Disordered" evidence="6">
    <location>
        <begin position="480"/>
        <end position="527"/>
    </location>
</feature>
<dbReference type="PANTHER" id="PTHR43580">
    <property type="entry name" value="OXIDOREDUCTASE GLYR1-RELATED"/>
    <property type="match status" value="1"/>
</dbReference>
<dbReference type="Pfam" id="PF00855">
    <property type="entry name" value="PWWP"/>
    <property type="match status" value="4"/>
</dbReference>
<feature type="domain" description="PWWP" evidence="7">
    <location>
        <begin position="176"/>
        <end position="238"/>
    </location>
</feature>